<evidence type="ECO:0000313" key="1">
    <source>
        <dbReference type="EMBL" id="KSV58492.1"/>
    </source>
</evidence>
<evidence type="ECO:0000313" key="2">
    <source>
        <dbReference type="Proteomes" id="UP000054874"/>
    </source>
</evidence>
<keyword evidence="2" id="KW-1185">Reference proteome</keyword>
<sequence length="189" mass="21993">MKGSIELQSAILDYTKDELEEKQNQADKAVKVLEQMKRFVGIFHLPALTIEEYATAVEKDGRIDVGNSYRAILYELGKLLERFKELVKEGLCWLPRLMRWKTSVGEVAPVFWDTDNGYSYSVCGYMNVETKVQYSKEALQCEISAEMRVGTMETLDTNIEVMERDLAEILKLSGEQERLWKVYEDWKER</sequence>
<accession>A0A0V8QDB3</accession>
<dbReference type="Proteomes" id="UP000054874">
    <property type="component" value="Unassembled WGS sequence"/>
</dbReference>
<name>A0A0V8QDB3_9FIRM</name>
<gene>
    <name evidence="1" type="ORF">ASU35_12785</name>
</gene>
<organism evidence="1 2">
    <name type="scientific">Acetivibrio ethanolgignens</name>
    <dbReference type="NCBI Taxonomy" id="290052"/>
    <lineage>
        <taxon>Bacteria</taxon>
        <taxon>Bacillati</taxon>
        <taxon>Bacillota</taxon>
        <taxon>Clostridia</taxon>
        <taxon>Eubacteriales</taxon>
        <taxon>Oscillospiraceae</taxon>
        <taxon>Acetivibrio</taxon>
    </lineage>
</organism>
<dbReference type="AlphaFoldDB" id="A0A0V8QDB3"/>
<dbReference type="EMBL" id="LNAM01000170">
    <property type="protein sequence ID" value="KSV58492.1"/>
    <property type="molecule type" value="Genomic_DNA"/>
</dbReference>
<comment type="caution">
    <text evidence="1">The sequence shown here is derived from an EMBL/GenBank/DDBJ whole genome shotgun (WGS) entry which is preliminary data.</text>
</comment>
<reference evidence="1 2" key="1">
    <citation type="submission" date="2015-11" db="EMBL/GenBank/DDBJ databases">
        <title>Butyribacter intestini gen. nov., sp. nov., a butyric acid-producing bacterium of the family Lachnospiraceae isolated from the human faeces.</title>
        <authorList>
            <person name="Zou Y."/>
            <person name="Xue W."/>
            <person name="Luo G."/>
            <person name="Lv M."/>
        </authorList>
    </citation>
    <scope>NUCLEOTIDE SEQUENCE [LARGE SCALE GENOMIC DNA]</scope>
    <source>
        <strain evidence="1 2">ACET-33324</strain>
    </source>
</reference>
<proteinExistence type="predicted"/>
<protein>
    <submittedName>
        <fullName evidence="1">Uncharacterized protein</fullName>
    </submittedName>
</protein>